<gene>
    <name evidence="3" type="primary">smtA</name>
    <name evidence="3" type="ORF">NCTC10296_01444</name>
</gene>
<evidence type="ECO:0000313" key="4">
    <source>
        <dbReference type="Proteomes" id="UP000279284"/>
    </source>
</evidence>
<keyword evidence="4" id="KW-1185">Reference proteome</keyword>
<dbReference type="InterPro" id="IPR029063">
    <property type="entry name" value="SAM-dependent_MTases_sf"/>
</dbReference>
<feature type="domain" description="Methyltransferase" evidence="2">
    <location>
        <begin position="37"/>
        <end position="128"/>
    </location>
</feature>
<protein>
    <submittedName>
        <fullName evidence="3">Tellurite resistance protein TehB</fullName>
    </submittedName>
</protein>
<dbReference type="PANTHER" id="PTHR43861:SF3">
    <property type="entry name" value="PUTATIVE (AFU_ORTHOLOGUE AFUA_2G14390)-RELATED"/>
    <property type="match status" value="1"/>
</dbReference>
<dbReference type="Pfam" id="PF13649">
    <property type="entry name" value="Methyltransf_25"/>
    <property type="match status" value="1"/>
</dbReference>
<proteinExistence type="predicted"/>
<dbReference type="STRING" id="493.BWD07_01485"/>
<dbReference type="OrthoDB" id="9786503at2"/>
<dbReference type="CDD" id="cd02440">
    <property type="entry name" value="AdoMet_MTases"/>
    <property type="match status" value="1"/>
</dbReference>
<dbReference type="GO" id="GO:0016740">
    <property type="term" value="F:transferase activity"/>
    <property type="evidence" value="ECO:0007669"/>
    <property type="project" value="UniProtKB-KW"/>
</dbReference>
<evidence type="ECO:0000256" key="1">
    <source>
        <dbReference type="ARBA" id="ARBA00022679"/>
    </source>
</evidence>
<reference evidence="3 4" key="1">
    <citation type="submission" date="2018-12" db="EMBL/GenBank/DDBJ databases">
        <authorList>
            <consortium name="Pathogen Informatics"/>
        </authorList>
    </citation>
    <scope>NUCLEOTIDE SEQUENCE [LARGE SCALE GENOMIC DNA]</scope>
    <source>
        <strain evidence="3 4">NCTC10296</strain>
    </source>
</reference>
<evidence type="ECO:0000313" key="3">
    <source>
        <dbReference type="EMBL" id="VEF01754.1"/>
    </source>
</evidence>
<dbReference type="AlphaFoldDB" id="A0A1X3D041"/>
<sequence length="199" mass="22367">MYKWDEHYDTEEFVFGTEPNDFILEILHHLPKQGRALDLATGEGRNGVFLAQHGLEVLGVDLSEVGLRKAQKLAESKGVRFATQQADLAEFDFPQEHYAVITNIFCHFAEPKRSEVYRRVIDALEPGGLFAGVFYHPEQIMFGTGGPGDPAMLGTLRDMVDVFGGLEWIVAEHVRREVFEGSRHTGQSSLIRLLGRKPL</sequence>
<accession>A0A1X3D041</accession>
<evidence type="ECO:0000259" key="2">
    <source>
        <dbReference type="Pfam" id="PF13649"/>
    </source>
</evidence>
<dbReference type="Proteomes" id="UP000279284">
    <property type="component" value="Chromosome"/>
</dbReference>
<dbReference type="KEGG" id="nci:NCTC10296_01444"/>
<dbReference type="SUPFAM" id="SSF53335">
    <property type="entry name" value="S-adenosyl-L-methionine-dependent methyltransferases"/>
    <property type="match status" value="1"/>
</dbReference>
<dbReference type="EMBL" id="LR134313">
    <property type="protein sequence ID" value="VEF01754.1"/>
    <property type="molecule type" value="Genomic_DNA"/>
</dbReference>
<keyword evidence="1" id="KW-0808">Transferase</keyword>
<name>A0A1X3D041_9NEIS</name>
<dbReference type="Gene3D" id="3.40.50.150">
    <property type="entry name" value="Vaccinia Virus protein VP39"/>
    <property type="match status" value="1"/>
</dbReference>
<dbReference type="RefSeq" id="WP_085415603.1">
    <property type="nucleotide sequence ID" value="NZ_CAUJPY010000001.1"/>
</dbReference>
<organism evidence="3 4">
    <name type="scientific">Neisseria canis</name>
    <dbReference type="NCBI Taxonomy" id="493"/>
    <lineage>
        <taxon>Bacteria</taxon>
        <taxon>Pseudomonadati</taxon>
        <taxon>Pseudomonadota</taxon>
        <taxon>Betaproteobacteria</taxon>
        <taxon>Neisseriales</taxon>
        <taxon>Neisseriaceae</taxon>
        <taxon>Neisseria</taxon>
    </lineage>
</organism>
<dbReference type="InterPro" id="IPR041698">
    <property type="entry name" value="Methyltransf_25"/>
</dbReference>
<dbReference type="PANTHER" id="PTHR43861">
    <property type="entry name" value="TRANS-ACONITATE 2-METHYLTRANSFERASE-RELATED"/>
    <property type="match status" value="1"/>
</dbReference>